<dbReference type="Pfam" id="PF02493">
    <property type="entry name" value="MORN"/>
    <property type="match status" value="3"/>
</dbReference>
<dbReference type="Proteomes" id="UP001596158">
    <property type="component" value="Unassembled WGS sequence"/>
</dbReference>
<dbReference type="RefSeq" id="WP_137600546.1">
    <property type="nucleotide sequence ID" value="NZ_BJDT01000003.1"/>
</dbReference>
<gene>
    <name evidence="3" type="ORF">ACFQGR_05415</name>
</gene>
<evidence type="ECO:0000313" key="3">
    <source>
        <dbReference type="EMBL" id="MFC6178818.1"/>
    </source>
</evidence>
<keyword evidence="2" id="KW-0812">Transmembrane</keyword>
<dbReference type="InterPro" id="IPR003409">
    <property type="entry name" value="MORN"/>
</dbReference>
<name>A0ABW1RTS1_9LACO</name>
<reference evidence="4" key="1">
    <citation type="journal article" date="2019" name="Int. J. Syst. Evol. Microbiol.">
        <title>The Global Catalogue of Microorganisms (GCM) 10K type strain sequencing project: providing services to taxonomists for standard genome sequencing and annotation.</title>
        <authorList>
            <consortium name="The Broad Institute Genomics Platform"/>
            <consortium name="The Broad Institute Genome Sequencing Center for Infectious Disease"/>
            <person name="Wu L."/>
            <person name="Ma J."/>
        </authorList>
    </citation>
    <scope>NUCLEOTIDE SEQUENCE [LARGE SCALE GENOMIC DNA]</scope>
    <source>
        <strain evidence="4">CCM 8924</strain>
    </source>
</reference>
<dbReference type="Gene3D" id="2.20.110.10">
    <property type="entry name" value="Histone H3 K4-specific methyltransferase SET7/9 N-terminal domain"/>
    <property type="match status" value="1"/>
</dbReference>
<keyword evidence="2" id="KW-1133">Transmembrane helix</keyword>
<proteinExistence type="predicted"/>
<evidence type="ECO:0000313" key="4">
    <source>
        <dbReference type="Proteomes" id="UP001596158"/>
    </source>
</evidence>
<dbReference type="PANTHER" id="PTHR43215:SF14">
    <property type="entry name" value="RADIAL SPOKE HEAD 1 HOMOLOG"/>
    <property type="match status" value="1"/>
</dbReference>
<protein>
    <recommendedName>
        <fullName evidence="5">MORN repeat protein</fullName>
    </recommendedName>
</protein>
<keyword evidence="1" id="KW-0677">Repeat</keyword>
<evidence type="ECO:0000256" key="1">
    <source>
        <dbReference type="ARBA" id="ARBA00022737"/>
    </source>
</evidence>
<sequence length="124" mass="14306">MKIKNILQSLVVIILIIAAIYSLLPERHQAQQQLTLDNGKIAYHGDVFKKKFNGLGTIKFKNKDYYRGHFIDGKFDGQGKFISHENWQYQGQFQNNLPNGKGTLSIDKQKYQVTFKKGELIHAH</sequence>
<feature type="transmembrane region" description="Helical" evidence="2">
    <location>
        <begin position="6"/>
        <end position="24"/>
    </location>
</feature>
<dbReference type="SUPFAM" id="SSF82185">
    <property type="entry name" value="Histone H3 K4-specific methyltransferase SET7/9 N-terminal domain"/>
    <property type="match status" value="1"/>
</dbReference>
<dbReference type="PANTHER" id="PTHR43215">
    <property type="entry name" value="RADIAL SPOKE HEAD 1 HOMOLOG"/>
    <property type="match status" value="1"/>
</dbReference>
<comment type="caution">
    <text evidence="3">The sequence shown here is derived from an EMBL/GenBank/DDBJ whole genome shotgun (WGS) entry which is preliminary data.</text>
</comment>
<evidence type="ECO:0008006" key="5">
    <source>
        <dbReference type="Google" id="ProtNLM"/>
    </source>
</evidence>
<accession>A0ABW1RTS1</accession>
<keyword evidence="2" id="KW-0472">Membrane</keyword>
<organism evidence="3 4">
    <name type="scientific">Weissella sagaensis</name>
    <dbReference type="NCBI Taxonomy" id="2559928"/>
    <lineage>
        <taxon>Bacteria</taxon>
        <taxon>Bacillati</taxon>
        <taxon>Bacillota</taxon>
        <taxon>Bacilli</taxon>
        <taxon>Lactobacillales</taxon>
        <taxon>Lactobacillaceae</taxon>
        <taxon>Weissella</taxon>
    </lineage>
</organism>
<evidence type="ECO:0000256" key="2">
    <source>
        <dbReference type="SAM" id="Phobius"/>
    </source>
</evidence>
<dbReference type="EMBL" id="JBHSSG010000011">
    <property type="protein sequence ID" value="MFC6178818.1"/>
    <property type="molecule type" value="Genomic_DNA"/>
</dbReference>
<keyword evidence="4" id="KW-1185">Reference proteome</keyword>